<comment type="caution">
    <text evidence="1">The sequence shown here is derived from an EMBL/GenBank/DDBJ whole genome shotgun (WGS) entry which is preliminary data.</text>
</comment>
<dbReference type="Proteomes" id="UP000807342">
    <property type="component" value="Unassembled WGS sequence"/>
</dbReference>
<sequence>MAVFDTCCMPPRPSQIIFEPEIEAITVMDHATAVEDLGGLVKNLHDFTSYFQDDGEPFGIETPPMPSQKVGARVASILTKSTATEISDIPQTPFLDIFEVRHGGALWS</sequence>
<dbReference type="EMBL" id="MU151184">
    <property type="protein sequence ID" value="KAF9447833.1"/>
    <property type="molecule type" value="Genomic_DNA"/>
</dbReference>
<dbReference type="OrthoDB" id="6287725at2759"/>
<name>A0A9P6C416_9AGAR</name>
<keyword evidence="2" id="KW-1185">Reference proteome</keyword>
<dbReference type="AlphaFoldDB" id="A0A9P6C416"/>
<evidence type="ECO:0000313" key="2">
    <source>
        <dbReference type="Proteomes" id="UP000807342"/>
    </source>
</evidence>
<protein>
    <submittedName>
        <fullName evidence="1">Uncharacterized protein</fullName>
    </submittedName>
</protein>
<gene>
    <name evidence="1" type="ORF">P691DRAFT_801777</name>
</gene>
<accession>A0A9P6C416</accession>
<evidence type="ECO:0000313" key="1">
    <source>
        <dbReference type="EMBL" id="KAF9447833.1"/>
    </source>
</evidence>
<proteinExistence type="predicted"/>
<organism evidence="1 2">
    <name type="scientific">Macrolepiota fuliginosa MF-IS2</name>
    <dbReference type="NCBI Taxonomy" id="1400762"/>
    <lineage>
        <taxon>Eukaryota</taxon>
        <taxon>Fungi</taxon>
        <taxon>Dikarya</taxon>
        <taxon>Basidiomycota</taxon>
        <taxon>Agaricomycotina</taxon>
        <taxon>Agaricomycetes</taxon>
        <taxon>Agaricomycetidae</taxon>
        <taxon>Agaricales</taxon>
        <taxon>Agaricineae</taxon>
        <taxon>Agaricaceae</taxon>
        <taxon>Macrolepiota</taxon>
    </lineage>
</organism>
<reference evidence="1" key="1">
    <citation type="submission" date="2020-11" db="EMBL/GenBank/DDBJ databases">
        <authorList>
            <consortium name="DOE Joint Genome Institute"/>
            <person name="Ahrendt S."/>
            <person name="Riley R."/>
            <person name="Andreopoulos W."/>
            <person name="Labutti K."/>
            <person name="Pangilinan J."/>
            <person name="Ruiz-Duenas F.J."/>
            <person name="Barrasa J.M."/>
            <person name="Sanchez-Garcia M."/>
            <person name="Camarero S."/>
            <person name="Miyauchi S."/>
            <person name="Serrano A."/>
            <person name="Linde D."/>
            <person name="Babiker R."/>
            <person name="Drula E."/>
            <person name="Ayuso-Fernandez I."/>
            <person name="Pacheco R."/>
            <person name="Padilla G."/>
            <person name="Ferreira P."/>
            <person name="Barriuso J."/>
            <person name="Kellner H."/>
            <person name="Castanera R."/>
            <person name="Alfaro M."/>
            <person name="Ramirez L."/>
            <person name="Pisabarro A.G."/>
            <person name="Kuo A."/>
            <person name="Tritt A."/>
            <person name="Lipzen A."/>
            <person name="He G."/>
            <person name="Yan M."/>
            <person name="Ng V."/>
            <person name="Cullen D."/>
            <person name="Martin F."/>
            <person name="Rosso M.-N."/>
            <person name="Henrissat B."/>
            <person name="Hibbett D."/>
            <person name="Martinez A.T."/>
            <person name="Grigoriev I.V."/>
        </authorList>
    </citation>
    <scope>NUCLEOTIDE SEQUENCE</scope>
    <source>
        <strain evidence="1">MF-IS2</strain>
    </source>
</reference>